<sequence length="159" mass="18104">MEIRGSATSAISSLDHMKPYPLPIFPNNIVIIDISLDLRNWFHERRLRDYNPFQSLAHPPPSPVTPFHCERGEAKCWNRECLLARFAAAALIGSRQRSMHISSWMIIHVPEPCPYPPDLTIFGGPAIRFENVCDRECKPSSRQLAGGYFVGLKREKGQF</sequence>
<accession>A0A8A1M460</accession>
<protein>
    <submittedName>
        <fullName evidence="1">Uncharacterized protein</fullName>
    </submittedName>
</protein>
<dbReference type="PROSITE" id="PS50270">
    <property type="entry name" value="NGF_2"/>
    <property type="match status" value="1"/>
</dbReference>
<dbReference type="Proteomes" id="UP000663671">
    <property type="component" value="Chromosome 4"/>
</dbReference>
<reference evidence="1" key="1">
    <citation type="submission" date="2021-01" db="EMBL/GenBank/DDBJ databases">
        <title>Chromosome-level genome assembly of a human fungal pathogen reveals clustering of transcriptionally co-regulated genes.</title>
        <authorList>
            <person name="Voorhies M."/>
            <person name="Cohen S."/>
            <person name="Shea T.P."/>
            <person name="Petrus S."/>
            <person name="Munoz J.F."/>
            <person name="Poplawski S."/>
            <person name="Goldman W.E."/>
            <person name="Michael T."/>
            <person name="Cuomo C.A."/>
            <person name="Sil A."/>
            <person name="Beyhan S."/>
        </authorList>
    </citation>
    <scope>NUCLEOTIDE SEQUENCE</scope>
    <source>
        <strain evidence="1">WU24</strain>
    </source>
</reference>
<evidence type="ECO:0000313" key="2">
    <source>
        <dbReference type="Proteomes" id="UP000663671"/>
    </source>
</evidence>
<dbReference type="EMBL" id="CP069110">
    <property type="protein sequence ID" value="QSS60771.1"/>
    <property type="molecule type" value="Genomic_DNA"/>
</dbReference>
<dbReference type="AlphaFoldDB" id="A0A8A1M460"/>
<name>A0A8A1M460_AJECA</name>
<evidence type="ECO:0000313" key="1">
    <source>
        <dbReference type="EMBL" id="QSS60771.1"/>
    </source>
</evidence>
<dbReference type="VEuPathDB" id="FungiDB:I7I51_05574"/>
<proteinExistence type="predicted"/>
<organism evidence="1 2">
    <name type="scientific">Ajellomyces capsulatus</name>
    <name type="common">Darling's disease fungus</name>
    <name type="synonym">Histoplasma capsulatum</name>
    <dbReference type="NCBI Taxonomy" id="5037"/>
    <lineage>
        <taxon>Eukaryota</taxon>
        <taxon>Fungi</taxon>
        <taxon>Dikarya</taxon>
        <taxon>Ascomycota</taxon>
        <taxon>Pezizomycotina</taxon>
        <taxon>Eurotiomycetes</taxon>
        <taxon>Eurotiomycetidae</taxon>
        <taxon>Onygenales</taxon>
        <taxon>Ajellomycetaceae</taxon>
        <taxon>Histoplasma</taxon>
    </lineage>
</organism>
<gene>
    <name evidence="1" type="ORF">I7I51_05574</name>
</gene>